<dbReference type="SUPFAM" id="SSF56112">
    <property type="entry name" value="Protein kinase-like (PK-like)"/>
    <property type="match status" value="1"/>
</dbReference>
<keyword evidence="2" id="KW-1185">Reference proteome</keyword>
<dbReference type="Gene3D" id="3.30.200.20">
    <property type="entry name" value="Phosphorylase Kinase, domain 1"/>
    <property type="match status" value="1"/>
</dbReference>
<evidence type="ECO:0000313" key="1">
    <source>
        <dbReference type="EMBL" id="RIB23707.1"/>
    </source>
</evidence>
<evidence type="ECO:0008006" key="3">
    <source>
        <dbReference type="Google" id="ProtNLM"/>
    </source>
</evidence>
<dbReference type="Proteomes" id="UP000266673">
    <property type="component" value="Unassembled WGS sequence"/>
</dbReference>
<organism evidence="1 2">
    <name type="scientific">Gigaspora rosea</name>
    <dbReference type="NCBI Taxonomy" id="44941"/>
    <lineage>
        <taxon>Eukaryota</taxon>
        <taxon>Fungi</taxon>
        <taxon>Fungi incertae sedis</taxon>
        <taxon>Mucoromycota</taxon>
        <taxon>Glomeromycotina</taxon>
        <taxon>Glomeromycetes</taxon>
        <taxon>Diversisporales</taxon>
        <taxon>Gigasporaceae</taxon>
        <taxon>Gigaspora</taxon>
    </lineage>
</organism>
<dbReference type="AlphaFoldDB" id="A0A397VQY9"/>
<comment type="caution">
    <text evidence="1">The sequence shown here is derived from an EMBL/GenBank/DDBJ whole genome shotgun (WGS) entry which is preliminary data.</text>
</comment>
<name>A0A397VQY9_9GLOM</name>
<gene>
    <name evidence="1" type="ORF">C2G38_2032503</name>
</gene>
<sequence length="122" mass="13943">MNMRLNGFYLINYLIKEVGKGGFGFVYSATWLDGIRKVDGSDYNYVRAHEPSNTVALKTLTSFKKNNNFLKEFIELIHCLNFKFKSLMTCNLHYNLGLSKKKNENISGGEIYGVMPYVAPEV</sequence>
<dbReference type="EMBL" id="QKWP01000247">
    <property type="protein sequence ID" value="RIB23707.1"/>
    <property type="molecule type" value="Genomic_DNA"/>
</dbReference>
<protein>
    <recommendedName>
        <fullName evidence="3">Protein kinase domain-containing protein</fullName>
    </recommendedName>
</protein>
<proteinExistence type="predicted"/>
<evidence type="ECO:0000313" key="2">
    <source>
        <dbReference type="Proteomes" id="UP000266673"/>
    </source>
</evidence>
<dbReference type="InterPro" id="IPR011009">
    <property type="entry name" value="Kinase-like_dom_sf"/>
</dbReference>
<reference evidence="1 2" key="1">
    <citation type="submission" date="2018-06" db="EMBL/GenBank/DDBJ databases">
        <title>Comparative genomics reveals the genomic features of Rhizophagus irregularis, R. cerebriforme, R. diaphanum and Gigaspora rosea, and their symbiotic lifestyle signature.</title>
        <authorList>
            <person name="Morin E."/>
            <person name="San Clemente H."/>
            <person name="Chen E.C.H."/>
            <person name="De La Providencia I."/>
            <person name="Hainaut M."/>
            <person name="Kuo A."/>
            <person name="Kohler A."/>
            <person name="Murat C."/>
            <person name="Tang N."/>
            <person name="Roy S."/>
            <person name="Loubradou J."/>
            <person name="Henrissat B."/>
            <person name="Grigoriev I.V."/>
            <person name="Corradi N."/>
            <person name="Roux C."/>
            <person name="Martin F.M."/>
        </authorList>
    </citation>
    <scope>NUCLEOTIDE SEQUENCE [LARGE SCALE GENOMIC DNA]</scope>
    <source>
        <strain evidence="1 2">DAOM 194757</strain>
    </source>
</reference>
<accession>A0A397VQY9</accession>